<dbReference type="Gene3D" id="3.80.10.10">
    <property type="entry name" value="Ribonuclease Inhibitor"/>
    <property type="match status" value="1"/>
</dbReference>
<proteinExistence type="predicted"/>
<dbReference type="GO" id="GO:0006952">
    <property type="term" value="P:defense response"/>
    <property type="evidence" value="ECO:0007669"/>
    <property type="project" value="InterPro"/>
</dbReference>
<dbReference type="AlphaFoldDB" id="A0A392LY57"/>
<dbReference type="SUPFAM" id="SSF52540">
    <property type="entry name" value="P-loop containing nucleoside triphosphate hydrolases"/>
    <property type="match status" value="1"/>
</dbReference>
<dbReference type="InterPro" id="IPR058192">
    <property type="entry name" value="WHD_ROQ1-like"/>
</dbReference>
<evidence type="ECO:0000256" key="1">
    <source>
        <dbReference type="ARBA" id="ARBA00022614"/>
    </source>
</evidence>
<evidence type="ECO:0000256" key="2">
    <source>
        <dbReference type="ARBA" id="ARBA00022737"/>
    </source>
</evidence>
<sequence>MNVGSNDQVQILGICGLGGMGKTTLAKSVYNFIADQFECVCFLHNVRENSAKHGLEHLQKELLSKILGLDIKLGDSSEGIPIIKQRLHRKKVLLILDDINKLKQLQALAGGLDWFGAGSRVIVTTRDKNLLASHGIEVIYEIDELNKEEALELLRWKAFKTNKIDSSYKDILNRAVNYACGIPLALEILGSNLFGKHIEEWNSLLDKYERIPNEEIQKILKVSFDALEEDEQSVFIDIACCFKGYKLKEVENMLCSHYGQCMKYHIGVLVKISLVKISQWGYVTLHDLIEDMGKEIVRQESPKEPGKRSRLPCSILMMPKLSWILVHGRHLLPKESDKPSSIVSSKVKSLVLIECNLTGESLPIVLKWFANVTNLNLSKSNFTILPECIKEHRSLSRLYLDDCKFLQEIRGIPPNLKFLSALNCESLSSSCRSMLLNQELHEVGDTMFRLPGTSRIPEWFEHQSTGQSNSFWFHKKLPSIAFFCAIGFQANHKTTGALQHRFTGMNILIRNDYSSSNPTMHSLDDIVNDYSMINAINADNGRQDWN</sequence>
<dbReference type="SUPFAM" id="SSF52047">
    <property type="entry name" value="RNI-like"/>
    <property type="match status" value="1"/>
</dbReference>
<reference evidence="4 5" key="1">
    <citation type="journal article" date="2018" name="Front. Plant Sci.">
        <title>Red Clover (Trifolium pratense) and Zigzag Clover (T. medium) - A Picture of Genomic Similarities and Differences.</title>
        <authorList>
            <person name="Dluhosova J."/>
            <person name="Istvanek J."/>
            <person name="Nedelnik J."/>
            <person name="Repkova J."/>
        </authorList>
    </citation>
    <scope>NUCLEOTIDE SEQUENCE [LARGE SCALE GENOMIC DNA]</scope>
    <source>
        <strain evidence="5">cv. 10/8</strain>
        <tissue evidence="4">Leaf</tissue>
    </source>
</reference>
<dbReference type="Proteomes" id="UP000265520">
    <property type="component" value="Unassembled WGS sequence"/>
</dbReference>
<evidence type="ECO:0000313" key="5">
    <source>
        <dbReference type="Proteomes" id="UP000265520"/>
    </source>
</evidence>
<dbReference type="SUPFAM" id="SSF46785">
    <property type="entry name" value="Winged helix' DNA-binding domain"/>
    <property type="match status" value="1"/>
</dbReference>
<dbReference type="Gene3D" id="3.40.50.300">
    <property type="entry name" value="P-loop containing nucleotide triphosphate hydrolases"/>
    <property type="match status" value="1"/>
</dbReference>
<keyword evidence="2" id="KW-0677">Repeat</keyword>
<keyword evidence="1" id="KW-0433">Leucine-rich repeat</keyword>
<dbReference type="PANTHER" id="PTHR11017:SF219">
    <property type="entry name" value="ARCHAEAL ATPASE"/>
    <property type="match status" value="1"/>
</dbReference>
<dbReference type="Gene3D" id="1.10.8.430">
    <property type="entry name" value="Helical domain of apoptotic protease-activating factors"/>
    <property type="match status" value="1"/>
</dbReference>
<gene>
    <name evidence="4" type="ORF">A2U01_0000663</name>
</gene>
<dbReference type="PRINTS" id="PR00364">
    <property type="entry name" value="DISEASERSIST"/>
</dbReference>
<dbReference type="EMBL" id="LXQA010000485">
    <property type="protein sequence ID" value="MCH79902.1"/>
    <property type="molecule type" value="Genomic_DNA"/>
</dbReference>
<dbReference type="InterPro" id="IPR003593">
    <property type="entry name" value="AAA+_ATPase"/>
</dbReference>
<dbReference type="Pfam" id="PF00931">
    <property type="entry name" value="NB-ARC"/>
    <property type="match status" value="1"/>
</dbReference>
<dbReference type="InterPro" id="IPR027417">
    <property type="entry name" value="P-loop_NTPase"/>
</dbReference>
<name>A0A392LY57_9FABA</name>
<dbReference type="InterPro" id="IPR042197">
    <property type="entry name" value="Apaf_helical"/>
</dbReference>
<accession>A0A392LY57</accession>
<dbReference type="GO" id="GO:0043531">
    <property type="term" value="F:ADP binding"/>
    <property type="evidence" value="ECO:0007669"/>
    <property type="project" value="InterPro"/>
</dbReference>
<dbReference type="InterPro" id="IPR032675">
    <property type="entry name" value="LRR_dom_sf"/>
</dbReference>
<keyword evidence="5" id="KW-1185">Reference proteome</keyword>
<dbReference type="InterPro" id="IPR002182">
    <property type="entry name" value="NB-ARC"/>
</dbReference>
<dbReference type="SMART" id="SM00382">
    <property type="entry name" value="AAA"/>
    <property type="match status" value="1"/>
</dbReference>
<organism evidence="4 5">
    <name type="scientific">Trifolium medium</name>
    <dbReference type="NCBI Taxonomy" id="97028"/>
    <lineage>
        <taxon>Eukaryota</taxon>
        <taxon>Viridiplantae</taxon>
        <taxon>Streptophyta</taxon>
        <taxon>Embryophyta</taxon>
        <taxon>Tracheophyta</taxon>
        <taxon>Spermatophyta</taxon>
        <taxon>Magnoliopsida</taxon>
        <taxon>eudicotyledons</taxon>
        <taxon>Gunneridae</taxon>
        <taxon>Pentapetalae</taxon>
        <taxon>rosids</taxon>
        <taxon>fabids</taxon>
        <taxon>Fabales</taxon>
        <taxon>Fabaceae</taxon>
        <taxon>Papilionoideae</taxon>
        <taxon>50 kb inversion clade</taxon>
        <taxon>NPAAA clade</taxon>
        <taxon>Hologalegina</taxon>
        <taxon>IRL clade</taxon>
        <taxon>Trifolieae</taxon>
        <taxon>Trifolium</taxon>
    </lineage>
</organism>
<evidence type="ECO:0000313" key="4">
    <source>
        <dbReference type="EMBL" id="MCH79902.1"/>
    </source>
</evidence>
<dbReference type="Pfam" id="PF23282">
    <property type="entry name" value="WHD_ROQ1"/>
    <property type="match status" value="1"/>
</dbReference>
<dbReference type="InterPro" id="IPR036390">
    <property type="entry name" value="WH_DNA-bd_sf"/>
</dbReference>
<comment type="caution">
    <text evidence="4">The sequence shown here is derived from an EMBL/GenBank/DDBJ whole genome shotgun (WGS) entry which is preliminary data.</text>
</comment>
<protein>
    <submittedName>
        <fullName evidence="4">Disease resistance protein</fullName>
    </submittedName>
</protein>
<feature type="domain" description="AAA+ ATPase" evidence="3">
    <location>
        <begin position="8"/>
        <end position="145"/>
    </location>
</feature>
<dbReference type="PANTHER" id="PTHR11017">
    <property type="entry name" value="LEUCINE-RICH REPEAT-CONTAINING PROTEIN"/>
    <property type="match status" value="1"/>
</dbReference>
<dbReference type="InterPro" id="IPR044974">
    <property type="entry name" value="Disease_R_plants"/>
</dbReference>
<evidence type="ECO:0000259" key="3">
    <source>
        <dbReference type="SMART" id="SM00382"/>
    </source>
</evidence>